<dbReference type="Pfam" id="PF16170">
    <property type="entry name" value="DUF4873"/>
    <property type="match status" value="1"/>
</dbReference>
<evidence type="ECO:0000313" key="4">
    <source>
        <dbReference type="Proteomes" id="UP001500897"/>
    </source>
</evidence>
<name>A0ABN2XSQ6_9ACTN</name>
<feature type="domain" description="DUF4873" evidence="2">
    <location>
        <begin position="35"/>
        <end position="125"/>
    </location>
</feature>
<sequence>MTALTVHSSRDGHDAYGDDDDAYDEDAHDGDAHDEDGYMGAAVLEIDGRSLPVRGRLAGYFQPLDGRYHWYGRLQADAELAELVGSGRADAVLRTPHGQATGTLGDPDLWQRYRIEGVGRPPFPVPVSVVHRID</sequence>
<dbReference type="RefSeq" id="WP_344557140.1">
    <property type="nucleotide sequence ID" value="NZ_BAAANS010000057.1"/>
</dbReference>
<organism evidence="3 4">
    <name type="scientific">Kitasatospora saccharophila</name>
    <dbReference type="NCBI Taxonomy" id="407973"/>
    <lineage>
        <taxon>Bacteria</taxon>
        <taxon>Bacillati</taxon>
        <taxon>Actinomycetota</taxon>
        <taxon>Actinomycetes</taxon>
        <taxon>Kitasatosporales</taxon>
        <taxon>Streptomycetaceae</taxon>
        <taxon>Kitasatospora</taxon>
    </lineage>
</organism>
<gene>
    <name evidence="3" type="ORF">GCM10009759_63450</name>
</gene>
<dbReference type="Proteomes" id="UP001500897">
    <property type="component" value="Unassembled WGS sequence"/>
</dbReference>
<dbReference type="EMBL" id="BAAANS010000057">
    <property type="protein sequence ID" value="GAA2117227.1"/>
    <property type="molecule type" value="Genomic_DNA"/>
</dbReference>
<dbReference type="InterPro" id="IPR032371">
    <property type="entry name" value="DUF4873"/>
</dbReference>
<comment type="caution">
    <text evidence="3">The sequence shown here is derived from an EMBL/GenBank/DDBJ whole genome shotgun (WGS) entry which is preliminary data.</text>
</comment>
<evidence type="ECO:0000259" key="2">
    <source>
        <dbReference type="Pfam" id="PF16170"/>
    </source>
</evidence>
<accession>A0ABN2XSQ6</accession>
<evidence type="ECO:0000313" key="3">
    <source>
        <dbReference type="EMBL" id="GAA2117227.1"/>
    </source>
</evidence>
<keyword evidence="4" id="KW-1185">Reference proteome</keyword>
<reference evidence="3 4" key="1">
    <citation type="journal article" date="2019" name="Int. J. Syst. Evol. Microbiol.">
        <title>The Global Catalogue of Microorganisms (GCM) 10K type strain sequencing project: providing services to taxonomists for standard genome sequencing and annotation.</title>
        <authorList>
            <consortium name="The Broad Institute Genomics Platform"/>
            <consortium name="The Broad Institute Genome Sequencing Center for Infectious Disease"/>
            <person name="Wu L."/>
            <person name="Ma J."/>
        </authorList>
    </citation>
    <scope>NUCLEOTIDE SEQUENCE [LARGE SCALE GENOMIC DNA]</scope>
    <source>
        <strain evidence="3 4">JCM 14559</strain>
    </source>
</reference>
<evidence type="ECO:0000256" key="1">
    <source>
        <dbReference type="SAM" id="MobiDB-lite"/>
    </source>
</evidence>
<feature type="region of interest" description="Disordered" evidence="1">
    <location>
        <begin position="1"/>
        <end position="36"/>
    </location>
</feature>
<proteinExistence type="predicted"/>
<feature type="compositionally biased region" description="Acidic residues" evidence="1">
    <location>
        <begin position="17"/>
        <end position="34"/>
    </location>
</feature>
<protein>
    <recommendedName>
        <fullName evidence="2">DUF4873 domain-containing protein</fullName>
    </recommendedName>
</protein>